<dbReference type="PANTHER" id="PTHR11138">
    <property type="entry name" value="METHIONYL-TRNA FORMYLTRANSFERASE"/>
    <property type="match status" value="1"/>
</dbReference>
<dbReference type="EC" id="2.1.2.9" evidence="2 5"/>
<comment type="catalytic activity">
    <reaction evidence="5">
        <text>L-methionyl-tRNA(fMet) + (6R)-10-formyltetrahydrofolate = N-formyl-L-methionyl-tRNA(fMet) + (6S)-5,6,7,8-tetrahydrofolate + H(+)</text>
        <dbReference type="Rhea" id="RHEA:24380"/>
        <dbReference type="Rhea" id="RHEA-COMP:9952"/>
        <dbReference type="Rhea" id="RHEA-COMP:9953"/>
        <dbReference type="ChEBI" id="CHEBI:15378"/>
        <dbReference type="ChEBI" id="CHEBI:57453"/>
        <dbReference type="ChEBI" id="CHEBI:78530"/>
        <dbReference type="ChEBI" id="CHEBI:78844"/>
        <dbReference type="ChEBI" id="CHEBI:195366"/>
        <dbReference type="EC" id="2.1.2.9"/>
    </reaction>
</comment>
<dbReference type="InterPro" id="IPR044135">
    <property type="entry name" value="Met-tRNA-FMT_C"/>
</dbReference>
<dbReference type="EMBL" id="CP019633">
    <property type="protein sequence ID" value="AQQ10505.1"/>
    <property type="molecule type" value="Genomic_DNA"/>
</dbReference>
<protein>
    <recommendedName>
        <fullName evidence="2 5">Methionyl-tRNA formyltransferase</fullName>
        <ecNumber evidence="2 5">2.1.2.9</ecNumber>
    </recommendedName>
</protein>
<comment type="similarity">
    <text evidence="1 5">Belongs to the Fmt family.</text>
</comment>
<feature type="domain" description="Formyl transferase C-terminal" evidence="7">
    <location>
        <begin position="203"/>
        <end position="304"/>
    </location>
</feature>
<evidence type="ECO:0000259" key="7">
    <source>
        <dbReference type="Pfam" id="PF02911"/>
    </source>
</evidence>
<dbReference type="InterPro" id="IPR041711">
    <property type="entry name" value="Met-tRNA-FMT_N"/>
</dbReference>
<dbReference type="NCBIfam" id="TIGR00460">
    <property type="entry name" value="fmt"/>
    <property type="match status" value="1"/>
</dbReference>
<feature type="domain" description="Formyl transferase N-terminal" evidence="6">
    <location>
        <begin position="3"/>
        <end position="180"/>
    </location>
</feature>
<gene>
    <name evidence="5 8" type="primary">fmt</name>
    <name evidence="8" type="ORF">L21SP3_02341</name>
</gene>
<dbReference type="CDD" id="cd08704">
    <property type="entry name" value="Met_tRNA_FMT_C"/>
    <property type="match status" value="1"/>
</dbReference>
<evidence type="ECO:0000259" key="6">
    <source>
        <dbReference type="Pfam" id="PF00551"/>
    </source>
</evidence>
<comment type="function">
    <text evidence="5">Attaches a formyl group to the free amino group of methionyl-tRNA(fMet). The formyl group appears to play a dual role in the initiator identity of N-formylmethionyl-tRNA by promoting its recognition by IF2 and preventing the misappropriation of this tRNA by the elongation apparatus.</text>
</comment>
<dbReference type="SUPFAM" id="SSF53328">
    <property type="entry name" value="Formyltransferase"/>
    <property type="match status" value="1"/>
</dbReference>
<evidence type="ECO:0000256" key="5">
    <source>
        <dbReference type="HAMAP-Rule" id="MF_00182"/>
    </source>
</evidence>
<accession>A0A1Q2HT33</accession>
<keyword evidence="3 5" id="KW-0808">Transferase</keyword>
<keyword evidence="4 5" id="KW-0648">Protein biosynthesis</keyword>
<reference evidence="9" key="1">
    <citation type="submission" date="2017-02" db="EMBL/GenBank/DDBJ databases">
        <title>Comparative genomics and description of representatives of a novel lineage of planctomycetes thriving in anoxic sediments.</title>
        <authorList>
            <person name="Spring S."/>
            <person name="Bunk B."/>
            <person name="Sproer C."/>
            <person name="Klenk H.-P."/>
        </authorList>
    </citation>
    <scope>NUCLEOTIDE SEQUENCE [LARGE SCALE GENOMIC DNA]</scope>
    <source>
        <strain evidence="9">L21-RPul-D3</strain>
    </source>
</reference>
<feature type="binding site" evidence="5">
    <location>
        <begin position="109"/>
        <end position="112"/>
    </location>
    <ligand>
        <name>(6S)-5,6,7,8-tetrahydrofolate</name>
        <dbReference type="ChEBI" id="CHEBI:57453"/>
    </ligand>
</feature>
<dbReference type="CDD" id="cd08646">
    <property type="entry name" value="FMT_core_Met-tRNA-FMT_N"/>
    <property type="match status" value="1"/>
</dbReference>
<dbReference type="HAMAP" id="MF_00182">
    <property type="entry name" value="Formyl_trans"/>
    <property type="match status" value="1"/>
</dbReference>
<dbReference type="AlphaFoldDB" id="A0A1Q2HT33"/>
<dbReference type="OrthoDB" id="9802815at2"/>
<dbReference type="InterPro" id="IPR036477">
    <property type="entry name" value="Formyl_transf_N_sf"/>
</dbReference>
<organism evidence="8 9">
    <name type="scientific">Sedimentisphaera cyanobacteriorum</name>
    <dbReference type="NCBI Taxonomy" id="1940790"/>
    <lineage>
        <taxon>Bacteria</taxon>
        <taxon>Pseudomonadati</taxon>
        <taxon>Planctomycetota</taxon>
        <taxon>Phycisphaerae</taxon>
        <taxon>Sedimentisphaerales</taxon>
        <taxon>Sedimentisphaeraceae</taxon>
        <taxon>Sedimentisphaera</taxon>
    </lineage>
</organism>
<proteinExistence type="inferred from homology"/>
<dbReference type="Gene3D" id="3.40.50.12230">
    <property type="match status" value="1"/>
</dbReference>
<dbReference type="Pfam" id="PF00551">
    <property type="entry name" value="Formyl_trans_N"/>
    <property type="match status" value="1"/>
</dbReference>
<dbReference type="Pfam" id="PF02911">
    <property type="entry name" value="Formyl_trans_C"/>
    <property type="match status" value="1"/>
</dbReference>
<dbReference type="PANTHER" id="PTHR11138:SF5">
    <property type="entry name" value="METHIONYL-TRNA FORMYLTRANSFERASE, MITOCHONDRIAL"/>
    <property type="match status" value="1"/>
</dbReference>
<dbReference type="KEGG" id="pbu:L21SP3_02341"/>
<evidence type="ECO:0000313" key="8">
    <source>
        <dbReference type="EMBL" id="AQQ10505.1"/>
    </source>
</evidence>
<evidence type="ECO:0000256" key="1">
    <source>
        <dbReference type="ARBA" id="ARBA00010699"/>
    </source>
</evidence>
<dbReference type="SUPFAM" id="SSF50486">
    <property type="entry name" value="FMT C-terminal domain-like"/>
    <property type="match status" value="1"/>
</dbReference>
<evidence type="ECO:0000256" key="3">
    <source>
        <dbReference type="ARBA" id="ARBA00022679"/>
    </source>
</evidence>
<dbReference type="InterPro" id="IPR005793">
    <property type="entry name" value="Formyl_trans_C"/>
</dbReference>
<dbReference type="InterPro" id="IPR011034">
    <property type="entry name" value="Formyl_transferase-like_C_sf"/>
</dbReference>
<name>A0A1Q2HT33_9BACT</name>
<keyword evidence="9" id="KW-1185">Reference proteome</keyword>
<evidence type="ECO:0000256" key="4">
    <source>
        <dbReference type="ARBA" id="ARBA00022917"/>
    </source>
</evidence>
<evidence type="ECO:0000313" key="9">
    <source>
        <dbReference type="Proteomes" id="UP000188273"/>
    </source>
</evidence>
<dbReference type="RefSeq" id="WP_077541766.1">
    <property type="nucleotide sequence ID" value="NZ_CP019633.1"/>
</dbReference>
<dbReference type="STRING" id="1940790.L21SP3_02341"/>
<dbReference type="InterPro" id="IPR002376">
    <property type="entry name" value="Formyl_transf_N"/>
</dbReference>
<sequence>MRIFFCGSSGFGLPCLEALRDSRHELVHIATQPAHKAGRGRKIRKTSVAEWAEQNSVPLTETPDINSQQTIRIAESLKPDLFVVIAFGQKVGRGFIEKARYEAINVHASLLPKYRGAAPINWALLNGEKETGVTIITLADKMDAGLMLGKKKTPIYKDDNAKSLHDRLAVLSPELLLETIDKIEDGTASYIPQDETRATLARKLKKSDGIIDWHSSAEDIANKVRAFWPWPEAQSSYLIGESGKVIKVIIADAEPVEIAESPNAEVGSLDSNMNVVCGEGALAIKMLKPENSSMMDFKAFENGRYSGSGDKFLSNQNKDE</sequence>
<dbReference type="InterPro" id="IPR005794">
    <property type="entry name" value="Fmt"/>
</dbReference>
<evidence type="ECO:0000256" key="2">
    <source>
        <dbReference type="ARBA" id="ARBA00012261"/>
    </source>
</evidence>
<dbReference type="GO" id="GO:0005829">
    <property type="term" value="C:cytosol"/>
    <property type="evidence" value="ECO:0007669"/>
    <property type="project" value="TreeGrafter"/>
</dbReference>
<dbReference type="Proteomes" id="UP000188273">
    <property type="component" value="Chromosome"/>
</dbReference>
<dbReference type="GO" id="GO:0004479">
    <property type="term" value="F:methionyl-tRNA formyltransferase activity"/>
    <property type="evidence" value="ECO:0007669"/>
    <property type="project" value="UniProtKB-UniRule"/>
</dbReference>